<dbReference type="SMART" id="SM00760">
    <property type="entry name" value="Bac_DnaA_C"/>
    <property type="match status" value="1"/>
</dbReference>
<dbReference type="KEGG" id="mmyr:MXMO3_02648"/>
<dbReference type="GO" id="GO:0043565">
    <property type="term" value="F:sequence-specific DNA binding"/>
    <property type="evidence" value="ECO:0007669"/>
    <property type="project" value="InterPro"/>
</dbReference>
<feature type="domain" description="Chromosomal replication initiator DnaA C-terminal" evidence="1">
    <location>
        <begin position="30"/>
        <end position="99"/>
    </location>
</feature>
<proteinExistence type="predicted"/>
<dbReference type="EMBL" id="CP021330">
    <property type="protein sequence ID" value="AVX05160.1"/>
    <property type="molecule type" value="Genomic_DNA"/>
</dbReference>
<dbReference type="AlphaFoldDB" id="A0A2R4MGM7"/>
<dbReference type="Gene3D" id="1.10.1750.10">
    <property type="match status" value="1"/>
</dbReference>
<name>A0A2R4MGM7_9HYPH</name>
<keyword evidence="3" id="KW-1185">Reference proteome</keyword>
<sequence>MFIYRICTHNNQVETNLSTTTMRLLDQDLEAQFILNLVACARQVHPFELLGKPRGDGNVCLSRQMAMYLTNVVLRRSLTYTGALFNRDRRTVSHACGRIEDLREQPQFERVLSCFERTVVLAIQDLKLVQECCSCA</sequence>
<dbReference type="CDD" id="cd06571">
    <property type="entry name" value="Bac_DnaA_C"/>
    <property type="match status" value="1"/>
</dbReference>
<dbReference type="SUPFAM" id="SSF48295">
    <property type="entry name" value="TrpR-like"/>
    <property type="match status" value="1"/>
</dbReference>
<reference evidence="2 3" key="1">
    <citation type="submission" date="2017-05" db="EMBL/GenBank/DDBJ databases">
        <title>Genome Analysis of Maritalea myrionectae HL2708#5.</title>
        <authorList>
            <consortium name="Cotde Inc.-PKNU"/>
            <person name="Jang D."/>
            <person name="Oh H.-M."/>
        </authorList>
    </citation>
    <scope>NUCLEOTIDE SEQUENCE [LARGE SCALE GENOMIC DNA]</scope>
    <source>
        <strain evidence="2 3">HL2708#5</strain>
    </source>
</reference>
<evidence type="ECO:0000259" key="1">
    <source>
        <dbReference type="SMART" id="SM00760"/>
    </source>
</evidence>
<evidence type="ECO:0000313" key="3">
    <source>
        <dbReference type="Proteomes" id="UP000258927"/>
    </source>
</evidence>
<accession>A0A2R4MGM7</accession>
<dbReference type="GO" id="GO:0006275">
    <property type="term" value="P:regulation of DNA replication"/>
    <property type="evidence" value="ECO:0007669"/>
    <property type="project" value="InterPro"/>
</dbReference>
<evidence type="ECO:0000313" key="2">
    <source>
        <dbReference type="EMBL" id="AVX05160.1"/>
    </source>
</evidence>
<protein>
    <recommendedName>
        <fullName evidence="1">Chromosomal replication initiator DnaA C-terminal domain-containing protein</fullName>
    </recommendedName>
</protein>
<organism evidence="2 3">
    <name type="scientific">Maritalea myrionectae</name>
    <dbReference type="NCBI Taxonomy" id="454601"/>
    <lineage>
        <taxon>Bacteria</taxon>
        <taxon>Pseudomonadati</taxon>
        <taxon>Pseudomonadota</taxon>
        <taxon>Alphaproteobacteria</taxon>
        <taxon>Hyphomicrobiales</taxon>
        <taxon>Devosiaceae</taxon>
        <taxon>Maritalea</taxon>
    </lineage>
</organism>
<dbReference type="GO" id="GO:0006270">
    <property type="term" value="P:DNA replication initiation"/>
    <property type="evidence" value="ECO:0007669"/>
    <property type="project" value="InterPro"/>
</dbReference>
<gene>
    <name evidence="2" type="ORF">MXMO3_02648</name>
</gene>
<dbReference type="GO" id="GO:0005524">
    <property type="term" value="F:ATP binding"/>
    <property type="evidence" value="ECO:0007669"/>
    <property type="project" value="InterPro"/>
</dbReference>
<dbReference type="InterPro" id="IPR010921">
    <property type="entry name" value="Trp_repressor/repl_initiator"/>
</dbReference>
<dbReference type="InterPro" id="IPR013159">
    <property type="entry name" value="DnaA_C"/>
</dbReference>
<dbReference type="STRING" id="1122213.GCA_000423365_00284"/>
<dbReference type="Pfam" id="PF08299">
    <property type="entry name" value="Bac_DnaA_C"/>
    <property type="match status" value="1"/>
</dbReference>
<dbReference type="RefSeq" id="WP_162889271.1">
    <property type="nucleotide sequence ID" value="NZ_CP021330.1"/>
</dbReference>
<dbReference type="Proteomes" id="UP000258927">
    <property type="component" value="Chromosome"/>
</dbReference>